<dbReference type="AlphaFoldDB" id="A0A914Z624"/>
<protein>
    <submittedName>
        <fullName evidence="2">Uncharacterized protein</fullName>
    </submittedName>
</protein>
<dbReference type="WBParaSite" id="PSU_v2.g8129.t1">
    <property type="protein sequence ID" value="PSU_v2.g8129.t1"/>
    <property type="gene ID" value="PSU_v2.g8129"/>
</dbReference>
<reference evidence="2" key="1">
    <citation type="submission" date="2022-11" db="UniProtKB">
        <authorList>
            <consortium name="WormBaseParasite"/>
        </authorList>
    </citation>
    <scope>IDENTIFICATION</scope>
</reference>
<organism evidence="1 2">
    <name type="scientific">Panagrolaimus superbus</name>
    <dbReference type="NCBI Taxonomy" id="310955"/>
    <lineage>
        <taxon>Eukaryota</taxon>
        <taxon>Metazoa</taxon>
        <taxon>Ecdysozoa</taxon>
        <taxon>Nematoda</taxon>
        <taxon>Chromadorea</taxon>
        <taxon>Rhabditida</taxon>
        <taxon>Tylenchina</taxon>
        <taxon>Panagrolaimomorpha</taxon>
        <taxon>Panagrolaimoidea</taxon>
        <taxon>Panagrolaimidae</taxon>
        <taxon>Panagrolaimus</taxon>
    </lineage>
</organism>
<sequence>MYVFNNIGSVSQQPGLAIQKENDIQGGNVEEQPTDINNLIKLGLKDGAKLDGKCGTKESRELLRAIQEENLQKRKAPELEEEFQLMDKLKKYFVIDRSITALFEAYCEQKQLKTTSTHALREFLLEKCLLVVT</sequence>
<accession>A0A914Z624</accession>
<evidence type="ECO:0000313" key="2">
    <source>
        <dbReference type="WBParaSite" id="PSU_v2.g8129.t1"/>
    </source>
</evidence>
<evidence type="ECO:0000313" key="1">
    <source>
        <dbReference type="Proteomes" id="UP000887577"/>
    </source>
</evidence>
<keyword evidence="1" id="KW-1185">Reference proteome</keyword>
<proteinExistence type="predicted"/>
<dbReference type="Proteomes" id="UP000887577">
    <property type="component" value="Unplaced"/>
</dbReference>
<name>A0A914Z624_9BILA</name>